<dbReference type="RefSeq" id="WP_284274302.1">
    <property type="nucleotide sequence ID" value="NZ_BSOW01000042.1"/>
</dbReference>
<evidence type="ECO:0000259" key="2">
    <source>
        <dbReference type="PROSITE" id="PS51819"/>
    </source>
</evidence>
<sequence length="164" mass="18482">MTTALPRPLNHIGIGVPDIEAAIRWYEEVLGYCVFAGPVELSLETDSHGQLRDVLGPPFRRLKIAHLSSGSGCGIELFESIHPPHQRREEDVEFYRSGTFHFCVTDPDIEGLVAKITATGGRQLSQIWDDRPPLGVFRMAYCQDPWGTLIEVHTHSYEIVQGWR</sequence>
<dbReference type="EMBL" id="BSOW01000042">
    <property type="protein sequence ID" value="GLR91130.1"/>
    <property type="molecule type" value="Genomic_DNA"/>
</dbReference>
<dbReference type="InterPro" id="IPR051785">
    <property type="entry name" value="MMCE/EMCE_epimerase"/>
</dbReference>
<dbReference type="Pfam" id="PF00903">
    <property type="entry name" value="Glyoxalase"/>
    <property type="match status" value="1"/>
</dbReference>
<name>A0ABQ6B9V1_9BRAD</name>
<accession>A0ABQ6B9V1</accession>
<dbReference type="PANTHER" id="PTHR43048:SF6">
    <property type="entry name" value="BLR8189 PROTEIN"/>
    <property type="match status" value="1"/>
</dbReference>
<dbReference type="Gene3D" id="3.10.180.10">
    <property type="entry name" value="2,3-Dihydroxybiphenyl 1,2-Dioxygenase, domain 1"/>
    <property type="match status" value="1"/>
</dbReference>
<proteinExistence type="predicted"/>
<keyword evidence="4" id="KW-1185">Reference proteome</keyword>
<dbReference type="SUPFAM" id="SSF54593">
    <property type="entry name" value="Glyoxalase/Bleomycin resistance protein/Dihydroxybiphenyl dioxygenase"/>
    <property type="match status" value="1"/>
</dbReference>
<reference evidence="4" key="1">
    <citation type="journal article" date="2019" name="Int. J. Syst. Evol. Microbiol.">
        <title>The Global Catalogue of Microorganisms (GCM) 10K type strain sequencing project: providing services to taxonomists for standard genome sequencing and annotation.</title>
        <authorList>
            <consortium name="The Broad Institute Genomics Platform"/>
            <consortium name="The Broad Institute Genome Sequencing Center for Infectious Disease"/>
            <person name="Wu L."/>
            <person name="Ma J."/>
        </authorList>
    </citation>
    <scope>NUCLEOTIDE SEQUENCE [LARGE SCALE GENOMIC DNA]</scope>
    <source>
        <strain evidence="4">NBRC 102520</strain>
    </source>
</reference>
<gene>
    <name evidence="3" type="ORF">GCM10007857_78460</name>
</gene>
<protein>
    <submittedName>
        <fullName evidence="3">Glyoxalase</fullName>
    </submittedName>
</protein>
<dbReference type="InterPro" id="IPR029068">
    <property type="entry name" value="Glyas_Bleomycin-R_OHBP_Dase"/>
</dbReference>
<keyword evidence="1" id="KW-0479">Metal-binding</keyword>
<evidence type="ECO:0000313" key="4">
    <source>
        <dbReference type="Proteomes" id="UP001156905"/>
    </source>
</evidence>
<dbReference type="Proteomes" id="UP001156905">
    <property type="component" value="Unassembled WGS sequence"/>
</dbReference>
<dbReference type="PANTHER" id="PTHR43048">
    <property type="entry name" value="METHYLMALONYL-COA EPIMERASE"/>
    <property type="match status" value="1"/>
</dbReference>
<comment type="caution">
    <text evidence="3">The sequence shown here is derived from an EMBL/GenBank/DDBJ whole genome shotgun (WGS) entry which is preliminary data.</text>
</comment>
<dbReference type="InterPro" id="IPR037523">
    <property type="entry name" value="VOC_core"/>
</dbReference>
<dbReference type="PROSITE" id="PS51819">
    <property type="entry name" value="VOC"/>
    <property type="match status" value="1"/>
</dbReference>
<dbReference type="InterPro" id="IPR004360">
    <property type="entry name" value="Glyas_Fos-R_dOase_dom"/>
</dbReference>
<evidence type="ECO:0000313" key="3">
    <source>
        <dbReference type="EMBL" id="GLR91130.1"/>
    </source>
</evidence>
<organism evidence="3 4">
    <name type="scientific">Bradyrhizobium iriomotense</name>
    <dbReference type="NCBI Taxonomy" id="441950"/>
    <lineage>
        <taxon>Bacteria</taxon>
        <taxon>Pseudomonadati</taxon>
        <taxon>Pseudomonadota</taxon>
        <taxon>Alphaproteobacteria</taxon>
        <taxon>Hyphomicrobiales</taxon>
        <taxon>Nitrobacteraceae</taxon>
        <taxon>Bradyrhizobium</taxon>
    </lineage>
</organism>
<feature type="domain" description="VOC" evidence="2">
    <location>
        <begin position="8"/>
        <end position="155"/>
    </location>
</feature>
<evidence type="ECO:0000256" key="1">
    <source>
        <dbReference type="ARBA" id="ARBA00022723"/>
    </source>
</evidence>